<name>A0A1G6PCP7_9PSEU</name>
<dbReference type="CDD" id="cd00761">
    <property type="entry name" value="Glyco_tranf_GTA_type"/>
    <property type="match status" value="1"/>
</dbReference>
<sequence>MTGPDLCMVSAEGGSAFMAELLDVVADTVRRVGGRARTAVGKFPDPEPDTVYVVVPHEYFVVTPDAHYPSAELCRRTIGFCVEHPGTATFERSAGLVGSLAAAVDINETSAAELRARGIDVELFQLGYSPLWDAWGGDPDSPRDIDVTYLGTAERRRSVLLGSYAQDLEGLDARLLTPPHEMMDSARVDFLPGKAKHEHLARSRFLLNLHREQKQTLEWVRTLEAMCNGAVVVSEPATEVEPLVPGEHLVLARSGSLGAVVAALAEEPERERGLRQAAYEFVKRLDTARSARTLVELAATVLDGRATPPPVAVESARALAGALRSPENALAIDTPSWDVRFEGDRTVADPAAPAASGAAGRTAQQAATARLRAERHWVPAATGRLFADAERVDVDVLIVRRPGEVDPDDLVNDILVGTVLPKRVLVCEDGVVPLSKPRPVDLLTHAAPMGRGVGRNALLARSSAEWLLVLDGGTRASRFLLERFWSATGSADVVHCPVGDPVDGLVGALPPEDRRLRTIPYLGSGYLVRRAVVDRMGGWSEDPHFDGLEDHVFWRAVAAGGVASALVQQVLLRRTRPDPPARPLDLDPRRVWAAVTAQSEGRKPGE</sequence>
<keyword evidence="3" id="KW-1185">Reference proteome</keyword>
<accession>A0A1G6PCP7</accession>
<dbReference type="STRING" id="1271860.SAMN05216174_104238"/>
<dbReference type="InterPro" id="IPR055259">
    <property type="entry name" value="YkvP/CgeB_Glyco_trans-like"/>
</dbReference>
<dbReference type="AlphaFoldDB" id="A0A1G6PCP7"/>
<gene>
    <name evidence="2" type="ORF">SAMN05216174_104238</name>
</gene>
<dbReference type="EMBL" id="FMZZ01000004">
    <property type="protein sequence ID" value="SDC78022.1"/>
    <property type="molecule type" value="Genomic_DNA"/>
</dbReference>
<evidence type="ECO:0000313" key="2">
    <source>
        <dbReference type="EMBL" id="SDC78022.1"/>
    </source>
</evidence>
<proteinExistence type="predicted"/>
<organism evidence="2 3">
    <name type="scientific">Actinokineospora iranica</name>
    <dbReference type="NCBI Taxonomy" id="1271860"/>
    <lineage>
        <taxon>Bacteria</taxon>
        <taxon>Bacillati</taxon>
        <taxon>Actinomycetota</taxon>
        <taxon>Actinomycetes</taxon>
        <taxon>Pseudonocardiales</taxon>
        <taxon>Pseudonocardiaceae</taxon>
        <taxon>Actinokineospora</taxon>
    </lineage>
</organism>
<dbReference type="InterPro" id="IPR029044">
    <property type="entry name" value="Nucleotide-diphossugar_trans"/>
</dbReference>
<dbReference type="GO" id="GO:0016740">
    <property type="term" value="F:transferase activity"/>
    <property type="evidence" value="ECO:0007669"/>
    <property type="project" value="UniProtKB-KW"/>
</dbReference>
<evidence type="ECO:0000313" key="3">
    <source>
        <dbReference type="Proteomes" id="UP000199501"/>
    </source>
</evidence>
<dbReference type="SUPFAM" id="SSF53448">
    <property type="entry name" value="Nucleotide-diphospho-sugar transferases"/>
    <property type="match status" value="1"/>
</dbReference>
<dbReference type="RefSeq" id="WP_228771548.1">
    <property type="nucleotide sequence ID" value="NZ_FMZZ01000004.1"/>
</dbReference>
<dbReference type="Proteomes" id="UP000199501">
    <property type="component" value="Unassembled WGS sequence"/>
</dbReference>
<keyword evidence="2" id="KW-0808">Transferase</keyword>
<dbReference type="Gene3D" id="3.90.550.10">
    <property type="entry name" value="Spore Coat Polysaccharide Biosynthesis Protein SpsA, Chain A"/>
    <property type="match status" value="1"/>
</dbReference>
<evidence type="ECO:0000259" key="1">
    <source>
        <dbReference type="Pfam" id="PF13524"/>
    </source>
</evidence>
<protein>
    <submittedName>
        <fullName evidence="2">Glycosyl transferases group 1</fullName>
    </submittedName>
</protein>
<feature type="domain" description="Spore protein YkvP/CgeB glycosyl transferase-like" evidence="1">
    <location>
        <begin position="169"/>
        <end position="285"/>
    </location>
</feature>
<reference evidence="3" key="1">
    <citation type="submission" date="2016-10" db="EMBL/GenBank/DDBJ databases">
        <authorList>
            <person name="Varghese N."/>
            <person name="Submissions S."/>
        </authorList>
    </citation>
    <scope>NUCLEOTIDE SEQUENCE [LARGE SCALE GENOMIC DNA]</scope>
    <source>
        <strain evidence="3">IBRC-M 10403</strain>
    </source>
</reference>
<dbReference type="Pfam" id="PF13524">
    <property type="entry name" value="Glyco_trans_1_2"/>
    <property type="match status" value="1"/>
</dbReference>